<dbReference type="Proteomes" id="UP000007947">
    <property type="component" value="Chromosome"/>
</dbReference>
<dbReference type="OrthoDB" id="9778153at2"/>
<name>F5XQ84_MICPN</name>
<dbReference type="eggNOG" id="COG0124">
    <property type="taxonomic scope" value="Bacteria"/>
</dbReference>
<sequence>MGSLDALFERLVDDAAVFPPGNAAVSDAVDEHRVHRSAGYAPLIGPLVLPDTELATASRAARDSAPDGTPLPISVVITSGAGGLTALARRDLPGLQVVATEIALRDLADLRGNAQRVVAAAQEFDPDEVAIFVELPFQPGWVAAIEVIEAAGLSGKIRTGGVVPDAYPTADQLAEQLSELIEADLPFKATAGLHRAWPNRILNERGETLHQHGFLTVLMAVEALVDGAGTDQAAELLRLDDPGRIYAALSDWDDATVTRVRRRFRSFGCCGVTDPVQDLVTLGLLTGLESVR</sequence>
<dbReference type="HOGENOM" id="CLU_058236_0_0_11"/>
<gene>
    <name evidence="1" type="ordered locus">MLP_39010</name>
</gene>
<keyword evidence="2" id="KW-1185">Reference proteome</keyword>
<dbReference type="STRING" id="1032480.MLP_39010"/>
<accession>F5XQ84</accession>
<protein>
    <submittedName>
        <fullName evidence="1">Uncharacterized protein</fullName>
    </submittedName>
</protein>
<dbReference type="AlphaFoldDB" id="F5XQ84"/>
<dbReference type="RefSeq" id="WP_013864757.1">
    <property type="nucleotide sequence ID" value="NC_015635.1"/>
</dbReference>
<proteinExistence type="predicted"/>
<evidence type="ECO:0000313" key="1">
    <source>
        <dbReference type="EMBL" id="BAK36915.1"/>
    </source>
</evidence>
<reference evidence="1 2" key="1">
    <citation type="submission" date="2011-05" db="EMBL/GenBank/DDBJ databases">
        <title>Whole genome sequence of Microlunatus phosphovorus NM-1.</title>
        <authorList>
            <person name="Hosoyama A."/>
            <person name="Sasaki K."/>
            <person name="Harada T."/>
            <person name="Igarashi R."/>
            <person name="Kawakoshi A."/>
            <person name="Sasagawa M."/>
            <person name="Fukada J."/>
            <person name="Nakamura S."/>
            <person name="Katano Y."/>
            <person name="Hanada S."/>
            <person name="Kamagata Y."/>
            <person name="Nakamura N."/>
            <person name="Yamazaki S."/>
            <person name="Fujita N."/>
        </authorList>
    </citation>
    <scope>NUCLEOTIDE SEQUENCE [LARGE SCALE GENOMIC DNA]</scope>
    <source>
        <strain evidence="2">ATCC 700054 / DSM 10555 / JCM 9379 / NBRC 101784 / NCIMB 13414 / VKM Ac-1990 / NM-1</strain>
    </source>
</reference>
<dbReference type="KEGG" id="mph:MLP_39010"/>
<organism evidence="1 2">
    <name type="scientific">Microlunatus phosphovorus (strain ATCC 700054 / DSM 10555 / JCM 9379 / NBRC 101784 / NCIMB 13414 / VKM Ac-1990 / NM-1)</name>
    <dbReference type="NCBI Taxonomy" id="1032480"/>
    <lineage>
        <taxon>Bacteria</taxon>
        <taxon>Bacillati</taxon>
        <taxon>Actinomycetota</taxon>
        <taxon>Actinomycetes</taxon>
        <taxon>Propionibacteriales</taxon>
        <taxon>Propionibacteriaceae</taxon>
        <taxon>Microlunatus</taxon>
    </lineage>
</organism>
<evidence type="ECO:0000313" key="2">
    <source>
        <dbReference type="Proteomes" id="UP000007947"/>
    </source>
</evidence>
<dbReference type="EMBL" id="AP012204">
    <property type="protein sequence ID" value="BAK36915.1"/>
    <property type="molecule type" value="Genomic_DNA"/>
</dbReference>